<evidence type="ECO:0000313" key="8">
    <source>
        <dbReference type="EMBL" id="RFA13849.1"/>
    </source>
</evidence>
<feature type="region of interest" description="Disordered" evidence="7">
    <location>
        <begin position="156"/>
        <end position="179"/>
    </location>
</feature>
<evidence type="ECO:0000313" key="9">
    <source>
        <dbReference type="Proteomes" id="UP000256541"/>
    </source>
</evidence>
<evidence type="ECO:0000256" key="2">
    <source>
        <dbReference type="ARBA" id="ARBA00011900"/>
    </source>
</evidence>
<dbReference type="OrthoDB" id="9805629at2"/>
<dbReference type="Gene3D" id="3.40.50.150">
    <property type="entry name" value="Vaccinia Virus protein VP39"/>
    <property type="match status" value="2"/>
</dbReference>
<dbReference type="GO" id="GO:0043565">
    <property type="term" value="F:sequence-specific DNA binding"/>
    <property type="evidence" value="ECO:0007669"/>
    <property type="project" value="TreeGrafter"/>
</dbReference>
<dbReference type="GO" id="GO:1904047">
    <property type="term" value="F:S-adenosyl-L-methionine binding"/>
    <property type="evidence" value="ECO:0007669"/>
    <property type="project" value="TreeGrafter"/>
</dbReference>
<dbReference type="Gene3D" id="1.10.1020.10">
    <property type="entry name" value="Adenine-specific Methyltransferase, Domain 2"/>
    <property type="match status" value="2"/>
</dbReference>
<comment type="similarity">
    <text evidence="1">Belongs to the N(4)/N(6)-methyltransferase family.</text>
</comment>
<evidence type="ECO:0000256" key="7">
    <source>
        <dbReference type="SAM" id="MobiDB-lite"/>
    </source>
</evidence>
<keyword evidence="5" id="KW-0949">S-adenosyl-L-methionine</keyword>
<organism evidence="8 9">
    <name type="scientific">Subtercola boreus</name>
    <dbReference type="NCBI Taxonomy" id="120213"/>
    <lineage>
        <taxon>Bacteria</taxon>
        <taxon>Bacillati</taxon>
        <taxon>Actinomycetota</taxon>
        <taxon>Actinomycetes</taxon>
        <taxon>Micrococcales</taxon>
        <taxon>Microbacteriaceae</taxon>
        <taxon>Subtercola</taxon>
    </lineage>
</organism>
<dbReference type="GO" id="GO:0006298">
    <property type="term" value="P:mismatch repair"/>
    <property type="evidence" value="ECO:0007669"/>
    <property type="project" value="TreeGrafter"/>
</dbReference>
<comment type="caution">
    <text evidence="8">The sequence shown here is derived from an EMBL/GenBank/DDBJ whole genome shotgun (WGS) entry which is preliminary data.</text>
</comment>
<dbReference type="EC" id="2.1.1.72" evidence="2"/>
<dbReference type="GO" id="GO:0009307">
    <property type="term" value="P:DNA restriction-modification system"/>
    <property type="evidence" value="ECO:0007669"/>
    <property type="project" value="InterPro"/>
</dbReference>
<dbReference type="SUPFAM" id="SSF53335">
    <property type="entry name" value="S-adenosyl-L-methionine-dependent methyltransferases"/>
    <property type="match status" value="1"/>
</dbReference>
<dbReference type="Proteomes" id="UP000256541">
    <property type="component" value="Unassembled WGS sequence"/>
</dbReference>
<protein>
    <recommendedName>
        <fullName evidence="2">site-specific DNA-methyltransferase (adenine-specific)</fullName>
        <ecNumber evidence="2">2.1.1.72</ecNumber>
    </recommendedName>
</protein>
<comment type="catalytic activity">
    <reaction evidence="6">
        <text>a 2'-deoxyadenosine in DNA + S-adenosyl-L-methionine = an N(6)-methyl-2'-deoxyadenosine in DNA + S-adenosyl-L-homocysteine + H(+)</text>
        <dbReference type="Rhea" id="RHEA:15197"/>
        <dbReference type="Rhea" id="RHEA-COMP:12418"/>
        <dbReference type="Rhea" id="RHEA-COMP:12419"/>
        <dbReference type="ChEBI" id="CHEBI:15378"/>
        <dbReference type="ChEBI" id="CHEBI:57856"/>
        <dbReference type="ChEBI" id="CHEBI:59789"/>
        <dbReference type="ChEBI" id="CHEBI:90615"/>
        <dbReference type="ChEBI" id="CHEBI:90616"/>
        <dbReference type="EC" id="2.1.1.72"/>
    </reaction>
</comment>
<dbReference type="Pfam" id="PF02086">
    <property type="entry name" value="MethyltransfD12"/>
    <property type="match status" value="1"/>
</dbReference>
<dbReference type="AlphaFoldDB" id="A0A3E0VWJ5"/>
<dbReference type="InterPro" id="IPR023095">
    <property type="entry name" value="Ade_MeTrfase_dom_2"/>
</dbReference>
<evidence type="ECO:0000256" key="5">
    <source>
        <dbReference type="ARBA" id="ARBA00022691"/>
    </source>
</evidence>
<keyword evidence="4" id="KW-0808">Transferase</keyword>
<gene>
    <name evidence="8" type="ORF">B7R22_11535</name>
</gene>
<dbReference type="GO" id="GO:0032259">
    <property type="term" value="P:methylation"/>
    <property type="evidence" value="ECO:0007669"/>
    <property type="project" value="UniProtKB-KW"/>
</dbReference>
<evidence type="ECO:0000256" key="3">
    <source>
        <dbReference type="ARBA" id="ARBA00022603"/>
    </source>
</evidence>
<feature type="compositionally biased region" description="Low complexity" evidence="7">
    <location>
        <begin position="162"/>
        <end position="174"/>
    </location>
</feature>
<dbReference type="GO" id="GO:0009007">
    <property type="term" value="F:site-specific DNA-methyltransferase (adenine-specific) activity"/>
    <property type="evidence" value="ECO:0007669"/>
    <property type="project" value="UniProtKB-EC"/>
</dbReference>
<reference evidence="8 9" key="1">
    <citation type="submission" date="2017-04" db="EMBL/GenBank/DDBJ databases">
        <title>Comparative genome analysis of Subtercola boreus.</title>
        <authorList>
            <person name="Cho Y.-J."/>
            <person name="Cho A."/>
            <person name="Kim O.-S."/>
            <person name="Lee J.-I."/>
        </authorList>
    </citation>
    <scope>NUCLEOTIDE SEQUENCE [LARGE SCALE GENOMIC DNA]</scope>
    <source>
        <strain evidence="8 9">P27479</strain>
    </source>
</reference>
<dbReference type="InterPro" id="IPR029063">
    <property type="entry name" value="SAM-dependent_MTases_sf"/>
</dbReference>
<dbReference type="PRINTS" id="PR00505">
    <property type="entry name" value="D12N6MTFRASE"/>
</dbReference>
<proteinExistence type="inferred from homology"/>
<evidence type="ECO:0000256" key="4">
    <source>
        <dbReference type="ARBA" id="ARBA00022679"/>
    </source>
</evidence>
<name>A0A3E0VWJ5_9MICO</name>
<evidence type="ECO:0000256" key="6">
    <source>
        <dbReference type="ARBA" id="ARBA00047942"/>
    </source>
</evidence>
<evidence type="ECO:0000256" key="1">
    <source>
        <dbReference type="ARBA" id="ARBA00006594"/>
    </source>
</evidence>
<keyword evidence="3" id="KW-0489">Methyltransferase</keyword>
<dbReference type="PANTHER" id="PTHR30481">
    <property type="entry name" value="DNA ADENINE METHYLASE"/>
    <property type="match status" value="1"/>
</dbReference>
<sequence>MALSRLPRVPAWVHRTFPGGRVAVLALCGRWESCTRVFRRGGASGSRSPGREWSVSPRSRPLHPPYLHPGGTRRLADFALECVPEYFGDYYEPFLGGGALAIALMERNPGRTFRLSSDDSELVITWQVLQSDVGRLVRLVGEHRERHDHVHRAAVEAQADPESAGGSSGSTESSRAVGAARSLSPVERAARFVYLRGSAGRDTVAFDEVNLRGVARLLQNRDVTVRERHFYDIVAEVREEDLVYFDPPFAGAGPGFDRETRSLANTLTARGAYLLAPEPSAPGTGEPAVYTGWKTMAVAADRGDGDRLWANGTLDRVRRRAAHRRDG</sequence>
<dbReference type="EMBL" id="NBXB01000031">
    <property type="protein sequence ID" value="RFA13849.1"/>
    <property type="molecule type" value="Genomic_DNA"/>
</dbReference>
<dbReference type="InterPro" id="IPR012327">
    <property type="entry name" value="MeTrfase_D12"/>
</dbReference>
<accession>A0A3E0VWJ5</accession>